<dbReference type="AlphaFoldDB" id="A0A8I3ABV1"/>
<protein>
    <submittedName>
        <fullName evidence="1">Uncharacterized protein</fullName>
    </submittedName>
</protein>
<gene>
    <name evidence="1" type="ORF">JVT61DRAFT_1673</name>
</gene>
<accession>A0A8I3ABV1</accession>
<proteinExistence type="predicted"/>
<evidence type="ECO:0000313" key="2">
    <source>
        <dbReference type="Proteomes" id="UP000683000"/>
    </source>
</evidence>
<name>A0A8I3ABV1_9AGAM</name>
<evidence type="ECO:0000313" key="1">
    <source>
        <dbReference type="EMBL" id="KAG6376670.1"/>
    </source>
</evidence>
<comment type="caution">
    <text evidence="1">The sequence shown here is derived from an EMBL/GenBank/DDBJ whole genome shotgun (WGS) entry which is preliminary data.</text>
</comment>
<reference evidence="1" key="1">
    <citation type="submission" date="2021-03" db="EMBL/GenBank/DDBJ databases">
        <title>Evolutionary innovations through gain and loss of genes in the ectomycorrhizal Boletales.</title>
        <authorList>
            <person name="Wu G."/>
            <person name="Miyauchi S."/>
            <person name="Morin E."/>
            <person name="Yang Z.-L."/>
            <person name="Xu J."/>
            <person name="Martin F.M."/>
        </authorList>
    </citation>
    <scope>NUCLEOTIDE SEQUENCE</scope>
    <source>
        <strain evidence="1">BR01</strain>
    </source>
</reference>
<keyword evidence="2" id="KW-1185">Reference proteome</keyword>
<dbReference type="EMBL" id="JAGFBS010000011">
    <property type="protein sequence ID" value="KAG6376670.1"/>
    <property type="molecule type" value="Genomic_DNA"/>
</dbReference>
<sequence>MQNILECHLSNYTSAWVTITDVTAGATRLYLLNGGTWPPISVVGDFTYNLKNSTMQVFKNDGWKSFTIWDVASMLWHPTGNGLLVNFSHWGLPFWMCPDEDDDDDPCEFSMVEDLL</sequence>
<dbReference type="Proteomes" id="UP000683000">
    <property type="component" value="Unassembled WGS sequence"/>
</dbReference>
<organism evidence="1 2">
    <name type="scientific">Boletus reticuloceps</name>
    <dbReference type="NCBI Taxonomy" id="495285"/>
    <lineage>
        <taxon>Eukaryota</taxon>
        <taxon>Fungi</taxon>
        <taxon>Dikarya</taxon>
        <taxon>Basidiomycota</taxon>
        <taxon>Agaricomycotina</taxon>
        <taxon>Agaricomycetes</taxon>
        <taxon>Agaricomycetidae</taxon>
        <taxon>Boletales</taxon>
        <taxon>Boletineae</taxon>
        <taxon>Boletaceae</taxon>
        <taxon>Boletoideae</taxon>
        <taxon>Boletus</taxon>
    </lineage>
</organism>